<dbReference type="SUPFAM" id="SSF53474">
    <property type="entry name" value="alpha/beta-Hydrolases"/>
    <property type="match status" value="1"/>
</dbReference>
<accession>A0AAN7AG57</accession>
<evidence type="ECO:0000313" key="2">
    <source>
        <dbReference type="Proteomes" id="UP001302126"/>
    </source>
</evidence>
<protein>
    <recommendedName>
        <fullName evidence="3">DUF676 domain-containing protein</fullName>
    </recommendedName>
</protein>
<comment type="caution">
    <text evidence="1">The sequence shown here is derived from an EMBL/GenBank/DDBJ whole genome shotgun (WGS) entry which is preliminary data.</text>
</comment>
<gene>
    <name evidence="1" type="ORF">QBC35DRAFT_516531</name>
</gene>
<reference evidence="1" key="2">
    <citation type="submission" date="2023-05" db="EMBL/GenBank/DDBJ databases">
        <authorList>
            <consortium name="Lawrence Berkeley National Laboratory"/>
            <person name="Steindorff A."/>
            <person name="Hensen N."/>
            <person name="Bonometti L."/>
            <person name="Westerberg I."/>
            <person name="Brannstrom I.O."/>
            <person name="Guillou S."/>
            <person name="Cros-Aarteil S."/>
            <person name="Calhoun S."/>
            <person name="Haridas S."/>
            <person name="Kuo A."/>
            <person name="Mondo S."/>
            <person name="Pangilinan J."/>
            <person name="Riley R."/>
            <person name="Labutti K."/>
            <person name="Andreopoulos B."/>
            <person name="Lipzen A."/>
            <person name="Chen C."/>
            <person name="Yanf M."/>
            <person name="Daum C."/>
            <person name="Ng V."/>
            <person name="Clum A."/>
            <person name="Ohm R."/>
            <person name="Martin F."/>
            <person name="Silar P."/>
            <person name="Natvig D."/>
            <person name="Lalanne C."/>
            <person name="Gautier V."/>
            <person name="Ament-Velasquez S.L."/>
            <person name="Kruys A."/>
            <person name="Hutchinson M.I."/>
            <person name="Powell A.J."/>
            <person name="Barry K."/>
            <person name="Miller A.N."/>
            <person name="Grigoriev I.V."/>
            <person name="Debuchy R."/>
            <person name="Gladieux P."/>
            <person name="Thoren M.H."/>
            <person name="Johannesson H."/>
        </authorList>
    </citation>
    <scope>NUCLEOTIDE SEQUENCE</scope>
    <source>
        <strain evidence="1">PSN309</strain>
    </source>
</reference>
<evidence type="ECO:0008006" key="3">
    <source>
        <dbReference type="Google" id="ProtNLM"/>
    </source>
</evidence>
<dbReference type="InterPro" id="IPR029058">
    <property type="entry name" value="AB_hydrolase_fold"/>
</dbReference>
<dbReference type="EMBL" id="MU864434">
    <property type="protein sequence ID" value="KAK4186008.1"/>
    <property type="molecule type" value="Genomic_DNA"/>
</dbReference>
<reference evidence="1" key="1">
    <citation type="journal article" date="2023" name="Mol. Phylogenet. Evol.">
        <title>Genome-scale phylogeny and comparative genomics of the fungal order Sordariales.</title>
        <authorList>
            <person name="Hensen N."/>
            <person name="Bonometti L."/>
            <person name="Westerberg I."/>
            <person name="Brannstrom I.O."/>
            <person name="Guillou S."/>
            <person name="Cros-Aarteil S."/>
            <person name="Calhoun S."/>
            <person name="Haridas S."/>
            <person name="Kuo A."/>
            <person name="Mondo S."/>
            <person name="Pangilinan J."/>
            <person name="Riley R."/>
            <person name="LaButti K."/>
            <person name="Andreopoulos B."/>
            <person name="Lipzen A."/>
            <person name="Chen C."/>
            <person name="Yan M."/>
            <person name="Daum C."/>
            <person name="Ng V."/>
            <person name="Clum A."/>
            <person name="Steindorff A."/>
            <person name="Ohm R.A."/>
            <person name="Martin F."/>
            <person name="Silar P."/>
            <person name="Natvig D.O."/>
            <person name="Lalanne C."/>
            <person name="Gautier V."/>
            <person name="Ament-Velasquez S.L."/>
            <person name="Kruys A."/>
            <person name="Hutchinson M.I."/>
            <person name="Powell A.J."/>
            <person name="Barry K."/>
            <person name="Miller A.N."/>
            <person name="Grigoriev I.V."/>
            <person name="Debuchy R."/>
            <person name="Gladieux P."/>
            <person name="Hiltunen Thoren M."/>
            <person name="Johannesson H."/>
        </authorList>
    </citation>
    <scope>NUCLEOTIDE SEQUENCE</scope>
    <source>
        <strain evidence="1">PSN309</strain>
    </source>
</reference>
<dbReference type="Proteomes" id="UP001302126">
    <property type="component" value="Unassembled WGS sequence"/>
</dbReference>
<dbReference type="PANTHER" id="PTHR48182">
    <property type="entry name" value="PROTEIN SERAC1"/>
    <property type="match status" value="1"/>
</dbReference>
<evidence type="ECO:0000313" key="1">
    <source>
        <dbReference type="EMBL" id="KAK4186008.1"/>
    </source>
</evidence>
<organism evidence="1 2">
    <name type="scientific">Podospora australis</name>
    <dbReference type="NCBI Taxonomy" id="1536484"/>
    <lineage>
        <taxon>Eukaryota</taxon>
        <taxon>Fungi</taxon>
        <taxon>Dikarya</taxon>
        <taxon>Ascomycota</taxon>
        <taxon>Pezizomycotina</taxon>
        <taxon>Sordariomycetes</taxon>
        <taxon>Sordariomycetidae</taxon>
        <taxon>Sordariales</taxon>
        <taxon>Podosporaceae</taxon>
        <taxon>Podospora</taxon>
    </lineage>
</organism>
<dbReference type="InterPro" id="IPR052374">
    <property type="entry name" value="SERAC1"/>
</dbReference>
<dbReference type="AlphaFoldDB" id="A0AAN7AG57"/>
<dbReference type="PANTHER" id="PTHR48182:SF3">
    <property type="entry name" value="DUF676 DOMAIN-CONTAINING PROTEIN"/>
    <property type="match status" value="1"/>
</dbReference>
<keyword evidence="2" id="KW-1185">Reference proteome</keyword>
<name>A0AAN7AG57_9PEZI</name>
<dbReference type="Gene3D" id="3.40.50.1820">
    <property type="entry name" value="alpha/beta hydrolase"/>
    <property type="match status" value="1"/>
</dbReference>
<sequence>MHPLVSFAAQNGFLTATVSSANQKSKTRGLKTFASGVGVVDDTFEGLTVLHSAPHPQLDICAVHGLNGNAFDTWSWDGCSMWLRDFLPKSESQAPDLKQVRIMTFGYSSLLRDKTNITGLFEWSSELLRSVSEIRKTDSERSCPIVFVCHSLGGIGGRQSTVGSCFWAIVRLADNPELYPGLSLSHCGMLFHSTPHSGTDQENWSDLLTELAKIGGARRSRNFTHLLGSFNSESVRAKERFGLLNLVPPFTCVYETQKTMVKGIQRTIVTPDSAGLNGERAQPIRYADHRTICRNGGALISTSASKTLSTTASPSSRPAAAASPQDIATVARGGDAHGGDAVVERMFGGSAEGGKAMGGDAIARYGGKVIGGMAFGGSAVGGDASGSWRVRCLVVRSGT</sequence>
<proteinExistence type="predicted"/>